<comment type="function">
    <text evidence="4">Catalyzes the deacetylation of 1D-myo-inositol 2-acetamido-2-deoxy-alpha-D-glucopyranoside (GlcNAc-Ins) in the mycothiol biosynthesis pathway.</text>
</comment>
<evidence type="ECO:0000256" key="2">
    <source>
        <dbReference type="ARBA" id="ARBA00022801"/>
    </source>
</evidence>
<dbReference type="RefSeq" id="WP_344663991.1">
    <property type="nucleotide sequence ID" value="NZ_BAAAQN010000003.1"/>
</dbReference>
<evidence type="ECO:0000313" key="6">
    <source>
        <dbReference type="Proteomes" id="UP001500751"/>
    </source>
</evidence>
<dbReference type="InterPro" id="IPR017810">
    <property type="entry name" value="Mycothiol_biosynthesis_MshB"/>
</dbReference>
<dbReference type="EC" id="3.5.1.103" evidence="4"/>
<name>A0ABN2TNI3_9ACTN</name>
<keyword evidence="1 4" id="KW-0479">Metal-binding</keyword>
<keyword evidence="2 4" id="KW-0378">Hydrolase</keyword>
<feature type="binding site" evidence="4">
    <location>
        <position position="15"/>
    </location>
    <ligand>
        <name>Zn(2+)</name>
        <dbReference type="ChEBI" id="CHEBI:29105"/>
    </ligand>
</feature>
<dbReference type="InterPro" id="IPR003737">
    <property type="entry name" value="GlcNAc_PI_deacetylase-related"/>
</dbReference>
<feature type="binding site" evidence="4">
    <location>
        <position position="150"/>
    </location>
    <ligand>
        <name>Zn(2+)</name>
        <dbReference type="ChEBI" id="CHEBI:29105"/>
    </ligand>
</feature>
<comment type="similarity">
    <text evidence="4">Belongs to the MshB deacetylase family.</text>
</comment>
<proteinExistence type="inferred from homology"/>
<evidence type="ECO:0000256" key="4">
    <source>
        <dbReference type="HAMAP-Rule" id="MF_01696"/>
    </source>
</evidence>
<comment type="cofactor">
    <cofactor evidence="4">
        <name>Zn(2+)</name>
        <dbReference type="ChEBI" id="CHEBI:29105"/>
    </cofactor>
    <text evidence="4">Binds 1 zinc ion per subunit.</text>
</comment>
<dbReference type="InterPro" id="IPR024078">
    <property type="entry name" value="LmbE-like_dom_sf"/>
</dbReference>
<dbReference type="PANTHER" id="PTHR12993">
    <property type="entry name" value="N-ACETYLGLUCOSAMINYL-PHOSPHATIDYLINOSITOL DE-N-ACETYLASE-RELATED"/>
    <property type="match status" value="1"/>
</dbReference>
<dbReference type="NCBIfam" id="TIGR03445">
    <property type="entry name" value="mycothiol_MshB"/>
    <property type="match status" value="1"/>
</dbReference>
<dbReference type="Pfam" id="PF02585">
    <property type="entry name" value="PIG-L"/>
    <property type="match status" value="1"/>
</dbReference>
<protein>
    <recommendedName>
        <fullName evidence="4">1D-myo-inositol 2-acetamido-2-deoxy-alpha-D-glucopyranoside deacetylase</fullName>
        <shortName evidence="4">GlcNAc-Ins deacetylase</shortName>
        <ecNumber evidence="4">3.5.1.103</ecNumber>
    </recommendedName>
    <alternativeName>
        <fullName evidence="4">N-acetyl-1-D-myo-inositol-2-amino-2-deoxy-alpha-D-glucopyranoside deacetylase</fullName>
    </alternativeName>
</protein>
<dbReference type="SUPFAM" id="SSF102588">
    <property type="entry name" value="LmbE-like"/>
    <property type="match status" value="1"/>
</dbReference>
<evidence type="ECO:0000313" key="5">
    <source>
        <dbReference type="EMBL" id="GAA2014530.1"/>
    </source>
</evidence>
<gene>
    <name evidence="5" type="primary">mshB_1</name>
    <name evidence="4" type="synonym">mshB</name>
    <name evidence="5" type="ORF">GCM10009839_06870</name>
</gene>
<dbReference type="EMBL" id="BAAAQN010000003">
    <property type="protein sequence ID" value="GAA2014530.1"/>
    <property type="molecule type" value="Genomic_DNA"/>
</dbReference>
<accession>A0ABN2TNI3</accession>
<dbReference type="Gene3D" id="3.40.50.10320">
    <property type="entry name" value="LmbE-like"/>
    <property type="match status" value="1"/>
</dbReference>
<dbReference type="Proteomes" id="UP001500751">
    <property type="component" value="Unassembled WGS sequence"/>
</dbReference>
<keyword evidence="3 4" id="KW-0862">Zinc</keyword>
<dbReference type="PANTHER" id="PTHR12993:SF26">
    <property type="entry name" value="1D-MYO-INOSITOL 2-ACETAMIDO-2-DEOXY-ALPHA-D-GLUCOPYRANOSIDE DEACETYLASE"/>
    <property type="match status" value="1"/>
</dbReference>
<feature type="binding site" evidence="4">
    <location>
        <position position="18"/>
    </location>
    <ligand>
        <name>Zn(2+)</name>
        <dbReference type="ChEBI" id="CHEBI:29105"/>
    </ligand>
</feature>
<organism evidence="5 6">
    <name type="scientific">Catenulispora yoronensis</name>
    <dbReference type="NCBI Taxonomy" id="450799"/>
    <lineage>
        <taxon>Bacteria</taxon>
        <taxon>Bacillati</taxon>
        <taxon>Actinomycetota</taxon>
        <taxon>Actinomycetes</taxon>
        <taxon>Catenulisporales</taxon>
        <taxon>Catenulisporaceae</taxon>
        <taxon>Catenulispora</taxon>
    </lineage>
</organism>
<reference evidence="5 6" key="1">
    <citation type="journal article" date="2019" name="Int. J. Syst. Evol. Microbiol.">
        <title>The Global Catalogue of Microorganisms (GCM) 10K type strain sequencing project: providing services to taxonomists for standard genome sequencing and annotation.</title>
        <authorList>
            <consortium name="The Broad Institute Genomics Platform"/>
            <consortium name="The Broad Institute Genome Sequencing Center for Infectious Disease"/>
            <person name="Wu L."/>
            <person name="Ma J."/>
        </authorList>
    </citation>
    <scope>NUCLEOTIDE SEQUENCE [LARGE SCALE GENOMIC DNA]</scope>
    <source>
        <strain evidence="5 6">JCM 16014</strain>
    </source>
</reference>
<sequence>MADADPRCLLLVHAHPDDETIDNGATMARYAAEGVHVALVTCTLGEEGDIVVPELAHLGAAHEDRLAEHREGELRNAMSALGVTDHRILRGADRYRDSGMMGSPSNDHPRSFWRADPDEAALPLADIIRELRPQVMVTYGPDGGYGHPDHIQTHRVAMRAAELAGLAVDPPGGREPHIVSKIYWNCHPRSAARFSAKALQAENHTPFLLDESAISVTDDSFATCVIDGSGHLAAKAAALRAHATQLSVHGPFFALSNNVGRLIAGEEHYHLAHRRPDLAPAGRLEGDLFAGI</sequence>
<evidence type="ECO:0000256" key="3">
    <source>
        <dbReference type="ARBA" id="ARBA00022833"/>
    </source>
</evidence>
<evidence type="ECO:0000256" key="1">
    <source>
        <dbReference type="ARBA" id="ARBA00022723"/>
    </source>
</evidence>
<comment type="catalytic activity">
    <reaction evidence="4">
        <text>1D-myo-inositol 2-acetamido-2-deoxy-alpha-D-glucopyranoside + H2O = 1D-myo-inositol 2-amino-2-deoxy-alpha-D-glucopyranoside + acetate</text>
        <dbReference type="Rhea" id="RHEA:26180"/>
        <dbReference type="ChEBI" id="CHEBI:15377"/>
        <dbReference type="ChEBI" id="CHEBI:30089"/>
        <dbReference type="ChEBI" id="CHEBI:52442"/>
        <dbReference type="ChEBI" id="CHEBI:58886"/>
        <dbReference type="EC" id="3.5.1.103"/>
    </reaction>
</comment>
<dbReference type="HAMAP" id="MF_01696">
    <property type="entry name" value="MshB"/>
    <property type="match status" value="1"/>
</dbReference>
<keyword evidence="6" id="KW-1185">Reference proteome</keyword>
<comment type="caution">
    <text evidence="5">The sequence shown here is derived from an EMBL/GenBank/DDBJ whole genome shotgun (WGS) entry which is preliminary data.</text>
</comment>